<feature type="active site" evidence="4">
    <location>
        <position position="247"/>
    </location>
</feature>
<keyword evidence="3 6" id="KW-1015">Disulfide bond</keyword>
<evidence type="ECO:0000256" key="1">
    <source>
        <dbReference type="ARBA" id="ARBA00004613"/>
    </source>
</evidence>
<dbReference type="AlphaFoldDB" id="A0A8B8HXF4"/>
<feature type="binding site" evidence="5">
    <location>
        <position position="195"/>
    </location>
    <ligand>
        <name>Ca(2+)</name>
        <dbReference type="ChEBI" id="CHEBI:29108"/>
    </ligand>
</feature>
<dbReference type="InterPro" id="IPR016090">
    <property type="entry name" value="PLA2-like_dom"/>
</dbReference>
<organism evidence="10 11">
    <name type="scientific">Vanessa tameamea</name>
    <name type="common">Kamehameha butterfly</name>
    <dbReference type="NCBI Taxonomy" id="334116"/>
    <lineage>
        <taxon>Eukaryota</taxon>
        <taxon>Metazoa</taxon>
        <taxon>Ecdysozoa</taxon>
        <taxon>Arthropoda</taxon>
        <taxon>Hexapoda</taxon>
        <taxon>Insecta</taxon>
        <taxon>Pterygota</taxon>
        <taxon>Neoptera</taxon>
        <taxon>Endopterygota</taxon>
        <taxon>Lepidoptera</taxon>
        <taxon>Glossata</taxon>
        <taxon>Ditrysia</taxon>
        <taxon>Papilionoidea</taxon>
        <taxon>Nymphalidae</taxon>
        <taxon>Nymphalinae</taxon>
        <taxon>Vanessa</taxon>
    </lineage>
</organism>
<dbReference type="Gene3D" id="1.20.90.10">
    <property type="entry name" value="Phospholipase A2 domain"/>
    <property type="match status" value="1"/>
</dbReference>
<dbReference type="GO" id="GO:0016042">
    <property type="term" value="P:lipid catabolic process"/>
    <property type="evidence" value="ECO:0007669"/>
    <property type="project" value="InterPro"/>
</dbReference>
<keyword evidence="2 8" id="KW-0964">Secreted</keyword>
<comment type="cofactor">
    <cofactor evidence="5">
        <name>Ca(2+)</name>
        <dbReference type="ChEBI" id="CHEBI:29108"/>
    </cofactor>
    <text evidence="5">Binds 1 Ca(2+) ion per subunit.</text>
</comment>
<dbReference type="OrthoDB" id="5841574at2759"/>
<feature type="disulfide bond" evidence="6">
    <location>
        <begin position="197"/>
        <end position="246"/>
    </location>
</feature>
<name>A0A8B8HXF4_VANTA</name>
<dbReference type="PROSITE" id="PS00118">
    <property type="entry name" value="PA2_HIS"/>
    <property type="match status" value="1"/>
</dbReference>
<reference evidence="11" key="1">
    <citation type="submission" date="2025-08" db="UniProtKB">
        <authorList>
            <consortium name="RefSeq"/>
        </authorList>
    </citation>
    <scope>IDENTIFICATION</scope>
    <source>
        <tissue evidence="11">Whole body</tissue>
    </source>
</reference>
<feature type="disulfide bond" evidence="6">
    <location>
        <begin position="224"/>
        <end position="244"/>
    </location>
</feature>
<dbReference type="SMART" id="SM00085">
    <property type="entry name" value="PA2c"/>
    <property type="match status" value="1"/>
</dbReference>
<dbReference type="InterPro" id="IPR001211">
    <property type="entry name" value="PLA2"/>
</dbReference>
<dbReference type="GO" id="GO:0005576">
    <property type="term" value="C:extracellular region"/>
    <property type="evidence" value="ECO:0007669"/>
    <property type="project" value="UniProtKB-SubCell"/>
</dbReference>
<feature type="disulfide bond" evidence="6">
    <location>
        <begin position="175"/>
        <end position="191"/>
    </location>
</feature>
<evidence type="ECO:0000256" key="3">
    <source>
        <dbReference type="ARBA" id="ARBA00023157"/>
    </source>
</evidence>
<dbReference type="GO" id="GO:0004623">
    <property type="term" value="F:phospholipase A2 activity"/>
    <property type="evidence" value="ECO:0007669"/>
    <property type="project" value="UniProtKB-EC"/>
</dbReference>
<feature type="binding site" evidence="5">
    <location>
        <position position="174"/>
    </location>
    <ligand>
        <name>Ca(2+)</name>
        <dbReference type="ChEBI" id="CHEBI:29108"/>
    </ligand>
</feature>
<dbReference type="PANTHER" id="PTHR11716">
    <property type="entry name" value="PHOSPHOLIPASE A2 FAMILY MEMBER"/>
    <property type="match status" value="1"/>
</dbReference>
<sequence length="281" mass="32245">MKIVVMAANNKKMGTKWCAGQKTLSVYAGLMLFIGVPSILCNLDLPKPLSFDSIYNSTSYAQIRHILSPYSTPIKSSSNNNSHRYEDTKGNNFENFNFNDKDDGRDANMLVGFAHDPFRYSIPESDYLKGVRKIDPKQYSNKGDRGKRGVFHLYNMLTCATGCDPISYKGYGCYCGFLGSGKPTDGIDNCCRLHDECYENIYCPVNTVYFQPYYWKCFNRQPHCALENYQSRRHVGNSCSARLCECDRRFAMCVRRYSCPRGRAFCRSDPLRLLQNILMFR</sequence>
<feature type="active site" evidence="4">
    <location>
        <position position="194"/>
    </location>
</feature>
<proteinExistence type="inferred from homology"/>
<comment type="catalytic activity">
    <reaction evidence="8">
        <text>a 1,2-diacyl-sn-glycero-3-phosphocholine + H2O = a 1-acyl-sn-glycero-3-phosphocholine + a fatty acid + H(+)</text>
        <dbReference type="Rhea" id="RHEA:15801"/>
        <dbReference type="ChEBI" id="CHEBI:15377"/>
        <dbReference type="ChEBI" id="CHEBI:15378"/>
        <dbReference type="ChEBI" id="CHEBI:28868"/>
        <dbReference type="ChEBI" id="CHEBI:57643"/>
        <dbReference type="ChEBI" id="CHEBI:58168"/>
        <dbReference type="EC" id="3.1.1.4"/>
    </reaction>
</comment>
<evidence type="ECO:0000313" key="10">
    <source>
        <dbReference type="Proteomes" id="UP001652626"/>
    </source>
</evidence>
<evidence type="ECO:0000256" key="2">
    <source>
        <dbReference type="ARBA" id="ARBA00022525"/>
    </source>
</evidence>
<evidence type="ECO:0000313" key="11">
    <source>
        <dbReference type="RefSeq" id="XP_026489528.2"/>
    </source>
</evidence>
<dbReference type="GO" id="GO:0005509">
    <property type="term" value="F:calcium ion binding"/>
    <property type="evidence" value="ECO:0007669"/>
    <property type="project" value="InterPro"/>
</dbReference>
<dbReference type="Proteomes" id="UP001652626">
    <property type="component" value="Chromosome 12"/>
</dbReference>
<evidence type="ECO:0000256" key="5">
    <source>
        <dbReference type="PIRSR" id="PIRSR601211-2"/>
    </source>
</evidence>
<gene>
    <name evidence="11" type="primary">LOC113395983</name>
</gene>
<feature type="domain" description="Phospholipase A2-like central" evidence="9">
    <location>
        <begin position="149"/>
        <end position="275"/>
    </location>
</feature>
<dbReference type="GO" id="GO:0006644">
    <property type="term" value="P:phospholipid metabolic process"/>
    <property type="evidence" value="ECO:0007669"/>
    <property type="project" value="InterPro"/>
</dbReference>
<comment type="subcellular location">
    <subcellularLocation>
        <location evidence="1 8">Secreted</location>
    </subcellularLocation>
</comment>
<dbReference type="InterPro" id="IPR033113">
    <property type="entry name" value="PLA2_histidine"/>
</dbReference>
<keyword evidence="5 8" id="KW-0106">Calcium</keyword>
<dbReference type="RefSeq" id="XP_026489528.2">
    <property type="nucleotide sequence ID" value="XM_026633743.2"/>
</dbReference>
<dbReference type="InterPro" id="IPR036444">
    <property type="entry name" value="PLipase_A2_dom_sf"/>
</dbReference>
<accession>A0A8B8HXF4</accession>
<dbReference type="EC" id="3.1.1.4" evidence="8"/>
<dbReference type="PANTHER" id="PTHR11716:SF107">
    <property type="entry name" value="PHOSPHOLIPASE A2"/>
    <property type="match status" value="1"/>
</dbReference>
<dbReference type="OMA" id="HDECYEN"/>
<keyword evidence="8" id="KW-0443">Lipid metabolism</keyword>
<evidence type="ECO:0000256" key="6">
    <source>
        <dbReference type="PIRSR" id="PIRSR601211-3"/>
    </source>
</evidence>
<dbReference type="InterPro" id="IPR033112">
    <property type="entry name" value="PLA2_Asp_AS"/>
</dbReference>
<evidence type="ECO:0000256" key="7">
    <source>
        <dbReference type="RuleBase" id="RU003654"/>
    </source>
</evidence>
<evidence type="ECO:0000256" key="4">
    <source>
        <dbReference type="PIRSR" id="PIRSR601211-1"/>
    </source>
</evidence>
<feature type="binding site" evidence="5">
    <location>
        <position position="176"/>
    </location>
    <ligand>
        <name>Ca(2+)</name>
        <dbReference type="ChEBI" id="CHEBI:29108"/>
    </ligand>
</feature>
<dbReference type="PRINTS" id="PR00389">
    <property type="entry name" value="PHPHLIPASEA2"/>
</dbReference>
<keyword evidence="10" id="KW-1185">Reference proteome</keyword>
<dbReference type="PROSITE" id="PS00119">
    <property type="entry name" value="PA2_ASP"/>
    <property type="match status" value="1"/>
</dbReference>
<comment type="similarity">
    <text evidence="7">Belongs to the phospholipase A2 family.</text>
</comment>
<dbReference type="GeneID" id="113395983"/>
<feature type="disulfide bond" evidence="6">
    <location>
        <begin position="190"/>
        <end position="253"/>
    </location>
</feature>
<dbReference type="CDD" id="cd00125">
    <property type="entry name" value="PLA2c"/>
    <property type="match status" value="1"/>
</dbReference>
<evidence type="ECO:0000259" key="9">
    <source>
        <dbReference type="SMART" id="SM00085"/>
    </source>
</evidence>
<keyword evidence="8" id="KW-0378">Hydrolase</keyword>
<dbReference type="SUPFAM" id="SSF48619">
    <property type="entry name" value="Phospholipase A2, PLA2"/>
    <property type="match status" value="1"/>
</dbReference>
<dbReference type="Pfam" id="PF00068">
    <property type="entry name" value="Phospholip_A2_1"/>
    <property type="match status" value="1"/>
</dbReference>
<dbReference type="GO" id="GO:0050482">
    <property type="term" value="P:arachidonate secretion"/>
    <property type="evidence" value="ECO:0007669"/>
    <property type="project" value="InterPro"/>
</dbReference>
<keyword evidence="5" id="KW-0479">Metal-binding</keyword>
<protein>
    <recommendedName>
        <fullName evidence="8">Phospholipase A2</fullName>
        <ecNumber evidence="8">3.1.1.4</ecNumber>
    </recommendedName>
</protein>
<evidence type="ECO:0000256" key="8">
    <source>
        <dbReference type="RuleBase" id="RU361236"/>
    </source>
</evidence>